<dbReference type="RefSeq" id="WP_120085086.1">
    <property type="nucleotide sequence ID" value="NZ_QMDW01000013.1"/>
</dbReference>
<gene>
    <name evidence="6 9" type="primary">smc</name>
    <name evidence="9" type="ORF">DP106_10130</name>
</gene>
<dbReference type="GO" id="GO:0006260">
    <property type="term" value="P:DNA replication"/>
    <property type="evidence" value="ECO:0007669"/>
    <property type="project" value="UniProtKB-UniRule"/>
</dbReference>
<dbReference type="Gene3D" id="1.20.120.330">
    <property type="entry name" value="Nucleotidyltransferases domain 2"/>
    <property type="match status" value="1"/>
</dbReference>
<organism evidence="9 10">
    <name type="scientific">Halonotius pteroides</name>
    <dbReference type="NCBI Taxonomy" id="268735"/>
    <lineage>
        <taxon>Archaea</taxon>
        <taxon>Methanobacteriati</taxon>
        <taxon>Methanobacteriota</taxon>
        <taxon>Stenosarchaea group</taxon>
        <taxon>Halobacteria</taxon>
        <taxon>Halobacteriales</taxon>
        <taxon>Haloferacaceae</taxon>
        <taxon>Halonotius</taxon>
    </lineage>
</organism>
<comment type="caution">
    <text evidence="9">The sequence shown here is derived from an EMBL/GenBank/DDBJ whole genome shotgun (WGS) entry which is preliminary data.</text>
</comment>
<dbReference type="Pfam" id="PF02463">
    <property type="entry name" value="SMC_N"/>
    <property type="match status" value="1"/>
</dbReference>
<comment type="similarity">
    <text evidence="6">Belongs to the SMC family.</text>
</comment>
<dbReference type="EMBL" id="QMDW01000013">
    <property type="protein sequence ID" value="RJX49077.1"/>
    <property type="molecule type" value="Genomic_DNA"/>
</dbReference>
<keyword evidence="3 6" id="KW-0067">ATP-binding</keyword>
<dbReference type="PIRSF" id="PIRSF005719">
    <property type="entry name" value="SMC"/>
    <property type="match status" value="1"/>
</dbReference>
<evidence type="ECO:0000313" key="10">
    <source>
        <dbReference type="Proteomes" id="UP000281564"/>
    </source>
</evidence>
<dbReference type="Gene3D" id="1.20.5.340">
    <property type="match status" value="2"/>
</dbReference>
<feature type="coiled-coil region" evidence="6">
    <location>
        <begin position="997"/>
        <end position="1031"/>
    </location>
</feature>
<dbReference type="Gene3D" id="1.10.287.1490">
    <property type="match status" value="1"/>
</dbReference>
<dbReference type="PANTHER" id="PTHR43977">
    <property type="entry name" value="STRUCTURAL MAINTENANCE OF CHROMOSOMES PROTEIN 3"/>
    <property type="match status" value="1"/>
</dbReference>
<evidence type="ECO:0000256" key="3">
    <source>
        <dbReference type="ARBA" id="ARBA00022840"/>
    </source>
</evidence>
<dbReference type="InterPro" id="IPR003395">
    <property type="entry name" value="RecF/RecN/SMC_N"/>
</dbReference>
<dbReference type="Gene3D" id="1.20.1060.20">
    <property type="match status" value="1"/>
</dbReference>
<dbReference type="InterPro" id="IPR010935">
    <property type="entry name" value="SMC_hinge"/>
</dbReference>
<dbReference type="SUPFAM" id="SSF57997">
    <property type="entry name" value="Tropomyosin"/>
    <property type="match status" value="1"/>
</dbReference>
<protein>
    <recommendedName>
        <fullName evidence="6">Chromosome partition protein Smc</fullName>
    </recommendedName>
</protein>
<dbReference type="InterPro" id="IPR024704">
    <property type="entry name" value="SMC"/>
</dbReference>
<comment type="caution">
    <text evidence="6">Lacks conserved residue(s) required for the propagation of feature annotation.</text>
</comment>
<keyword evidence="2 6" id="KW-0547">Nucleotide-binding</keyword>
<dbReference type="GO" id="GO:0005737">
    <property type="term" value="C:cytoplasm"/>
    <property type="evidence" value="ECO:0007669"/>
    <property type="project" value="UniProtKB-SubCell"/>
</dbReference>
<dbReference type="GO" id="GO:0016887">
    <property type="term" value="F:ATP hydrolysis activity"/>
    <property type="evidence" value="ECO:0007669"/>
    <property type="project" value="InterPro"/>
</dbReference>
<dbReference type="NCBIfam" id="TIGR02168">
    <property type="entry name" value="SMC_prok_B"/>
    <property type="match status" value="1"/>
</dbReference>
<comment type="subunit">
    <text evidence="6">Homodimer.</text>
</comment>
<evidence type="ECO:0000256" key="6">
    <source>
        <dbReference type="HAMAP-Rule" id="MF_01894"/>
    </source>
</evidence>
<sequence>MHIKALVLDGFKSFGRPTRIPLYEDFTVITGPNGSGKSNIIDGVLFALGLAKTRGIRAEKLTDLIYNPGHDGEASTDDGPREASVEVILDNSAGTLTREQVVTAAGTDRIGDVEEITIKRRVKQTDDNYYSYYYLNERSVNLGDIQDLLAQAGIAPEGYNVVMQGDVTEIINMSAGQRRGIIDEIAGVAEFDAKKDSAFEELDAVEERINEATLKIEEKEERLDQLADERDTALEYQSLRDEKQEYEGYLKAAELENKRKELTEIESDINSHEETLAERQETLDSAQGRLSRLENELEALNREIERKGEDEQLRLKREMESIKGEIDRLEGRIEAAEGRIEDAEDERRQAFVQIDRKQEELDEIEATITDLKVEQASVKSTIQSKQADLAEIQDEIDNADTEFDELKAELADKKERREELKTQANDIQRKKDRLLDDARRRSTEVEEAQADLTEARESIPDLKAELSNLQSELDKAEKNRSKIEASIGALRDDREEAKADLEEIESKLREKQSEYADIEARSDDDSSWPRAVTTILNAGKRGVHGAVGDLGSVDSEYATACETAAGGRLANVVVDDDGVGSECIDYLKSRNAGRATFLPITEMDNRGLPTLPSHPGVVDFARNLVEYDSKYEGVFSYVLGSTLVVEDMATAREFMGRFRMVTLDGDLVEKSGAMTGGSGGGSRYAFSASGGGKLERLAEEIDQLEDKRRQHEDEIRDLEDQIDAARDRKSDAVEKVQSIEADIERKHEAIDDAESEIGDLETRLDEIETEREAVEDEMAEVDAELDEIESEREAVDADIEELEAELAESKIPELTDEADAIREEIREHKDRMDDLEGRLNEQQLEQQYAEEAIDDLHDTVESAQERKADGQDEISELESQIDDKEGELDEKREAIEELEAELADLKDEREELKTTVKDAQADRDEAKEAVGEIESKLQSAREERDRLEWEIDELEQAVGDYDPEEIPDHDEVESNIDRLETAMAKLEPVNMLAIDEYEEVEADLEELVDGRNTLEAERDGIRDRIDQYESQKKATFIDAFESINGHFQDIFSRLSDGSGELVLEDPEEPFEGGLTMKAQPADKPIQRLAAMSGGEKSLTALAFIFAIQRHNPAPFYALDEIDAFLDAVNAERVGEMVDDLAGDAQFVVVSHRSALLERSERAIGVTMQDDNYSAVTGIQFDGDDAEAEVPADD</sequence>
<dbReference type="GO" id="GO:0003677">
    <property type="term" value="F:DNA binding"/>
    <property type="evidence" value="ECO:0007669"/>
    <property type="project" value="UniProtKB-UniRule"/>
</dbReference>
<dbReference type="InterPro" id="IPR036277">
    <property type="entry name" value="SMC_hinge_sf"/>
</dbReference>
<proteinExistence type="inferred from homology"/>
<dbReference type="InterPro" id="IPR011890">
    <property type="entry name" value="SMC_prok"/>
</dbReference>
<feature type="compositionally biased region" description="Acidic residues" evidence="7">
    <location>
        <begin position="871"/>
        <end position="888"/>
    </location>
</feature>
<evidence type="ECO:0000313" key="9">
    <source>
        <dbReference type="EMBL" id="RJX49077.1"/>
    </source>
</evidence>
<dbReference type="OrthoDB" id="9143at2157"/>
<evidence type="ECO:0000256" key="5">
    <source>
        <dbReference type="ARBA" id="ARBA00023125"/>
    </source>
</evidence>
<dbReference type="SUPFAM" id="SSF75553">
    <property type="entry name" value="Smc hinge domain"/>
    <property type="match status" value="1"/>
</dbReference>
<dbReference type="AlphaFoldDB" id="A0A3A6QM87"/>
<dbReference type="InterPro" id="IPR027417">
    <property type="entry name" value="P-loop_NTPase"/>
</dbReference>
<keyword evidence="1 6" id="KW-0963">Cytoplasm</keyword>
<dbReference type="SUPFAM" id="SSF52540">
    <property type="entry name" value="P-loop containing nucleoside triphosphate hydrolases"/>
    <property type="match status" value="1"/>
</dbReference>
<feature type="domain" description="SMC hinge" evidence="8">
    <location>
        <begin position="541"/>
        <end position="655"/>
    </location>
</feature>
<comment type="domain">
    <text evidence="6">Contains large globular domains required for ATP hydrolysis at each terminus and a third globular domain forming a flexible hinge near the middle of the molecule. These domains are separated by coiled-coil structures.</text>
</comment>
<comment type="function">
    <text evidence="6">Required for chromosome condensation and partitioning.</text>
</comment>
<feature type="compositionally biased region" description="Basic and acidic residues" evidence="7">
    <location>
        <begin position="858"/>
        <end position="870"/>
    </location>
</feature>
<dbReference type="HAMAP" id="MF_01894">
    <property type="entry name" value="Smc_prok"/>
    <property type="match status" value="1"/>
</dbReference>
<feature type="binding site" evidence="6">
    <location>
        <begin position="32"/>
        <end position="39"/>
    </location>
    <ligand>
        <name>ATP</name>
        <dbReference type="ChEBI" id="CHEBI:30616"/>
    </ligand>
</feature>
<evidence type="ECO:0000256" key="4">
    <source>
        <dbReference type="ARBA" id="ARBA00023054"/>
    </source>
</evidence>
<evidence type="ECO:0000259" key="8">
    <source>
        <dbReference type="SMART" id="SM00968"/>
    </source>
</evidence>
<keyword evidence="5 6" id="KW-0238">DNA-binding</keyword>
<comment type="subcellular location">
    <subcellularLocation>
        <location evidence="6">Cytoplasm</location>
    </subcellularLocation>
</comment>
<accession>A0A3A6QM87</accession>
<dbReference type="GO" id="GO:0005694">
    <property type="term" value="C:chromosome"/>
    <property type="evidence" value="ECO:0007669"/>
    <property type="project" value="InterPro"/>
</dbReference>
<dbReference type="GO" id="GO:0030261">
    <property type="term" value="P:chromosome condensation"/>
    <property type="evidence" value="ECO:0007669"/>
    <property type="project" value="InterPro"/>
</dbReference>
<evidence type="ECO:0000256" key="1">
    <source>
        <dbReference type="ARBA" id="ARBA00022490"/>
    </source>
</evidence>
<dbReference type="NCBIfam" id="TIGR02169">
    <property type="entry name" value="SMC_prok_A"/>
    <property type="match status" value="1"/>
</dbReference>
<reference evidence="9 10" key="1">
    <citation type="submission" date="2018-06" db="EMBL/GenBank/DDBJ databases">
        <title>Halonotius sp. F13-13 a new haloarchaeeon isolated from a solar saltern from Isla Cristina, Huelva, Spain.</title>
        <authorList>
            <person name="Duran-Viseras A."/>
            <person name="Sanchez-Porro C."/>
            <person name="Ventosa A."/>
        </authorList>
    </citation>
    <scope>NUCLEOTIDE SEQUENCE [LARGE SCALE GENOMIC DNA]</scope>
    <source>
        <strain evidence="9 10">CECT 7525</strain>
    </source>
</reference>
<evidence type="ECO:0000256" key="7">
    <source>
        <dbReference type="SAM" id="MobiDB-lite"/>
    </source>
</evidence>
<keyword evidence="10" id="KW-1185">Reference proteome</keyword>
<feature type="region of interest" description="Disordered" evidence="7">
    <location>
        <begin position="431"/>
        <end position="451"/>
    </location>
</feature>
<feature type="region of interest" description="Disordered" evidence="7">
    <location>
        <begin position="858"/>
        <end position="888"/>
    </location>
</feature>
<dbReference type="Proteomes" id="UP000281564">
    <property type="component" value="Unassembled WGS sequence"/>
</dbReference>
<dbReference type="GO" id="GO:0005524">
    <property type="term" value="F:ATP binding"/>
    <property type="evidence" value="ECO:0007669"/>
    <property type="project" value="UniProtKB-UniRule"/>
</dbReference>
<name>A0A3A6QM87_9EURY</name>
<dbReference type="GO" id="GO:0007059">
    <property type="term" value="P:chromosome segregation"/>
    <property type="evidence" value="ECO:0007669"/>
    <property type="project" value="UniProtKB-UniRule"/>
</dbReference>
<feature type="compositionally biased region" description="Basic and acidic residues" evidence="7">
    <location>
        <begin position="431"/>
        <end position="444"/>
    </location>
</feature>
<feature type="region of interest" description="Disordered" evidence="7">
    <location>
        <begin position="909"/>
        <end position="944"/>
    </location>
</feature>
<dbReference type="Gene3D" id="3.30.70.1620">
    <property type="match status" value="1"/>
</dbReference>
<dbReference type="Pfam" id="PF06470">
    <property type="entry name" value="SMC_hinge"/>
    <property type="match status" value="1"/>
</dbReference>
<dbReference type="SMART" id="SM00968">
    <property type="entry name" value="SMC_hinge"/>
    <property type="match status" value="1"/>
</dbReference>
<keyword evidence="4 6" id="KW-0175">Coiled coil</keyword>
<dbReference type="Gene3D" id="3.40.50.300">
    <property type="entry name" value="P-loop containing nucleotide triphosphate hydrolases"/>
    <property type="match status" value="2"/>
</dbReference>
<dbReference type="GO" id="GO:0007062">
    <property type="term" value="P:sister chromatid cohesion"/>
    <property type="evidence" value="ECO:0007669"/>
    <property type="project" value="InterPro"/>
</dbReference>
<evidence type="ECO:0000256" key="2">
    <source>
        <dbReference type="ARBA" id="ARBA00022741"/>
    </source>
</evidence>
<dbReference type="SUPFAM" id="SSF90257">
    <property type="entry name" value="Myosin rod fragments"/>
    <property type="match status" value="1"/>
</dbReference>